<dbReference type="InterPro" id="IPR042488">
    <property type="entry name" value="Rad4_BHD3_sf"/>
</dbReference>
<dbReference type="Gene3D" id="3.90.260.10">
    <property type="entry name" value="Transglutaminase-like"/>
    <property type="match status" value="1"/>
</dbReference>
<comment type="similarity">
    <text evidence="2">Belongs to the XPC family.</text>
</comment>
<dbReference type="GO" id="GO:0003697">
    <property type="term" value="F:single-stranded DNA binding"/>
    <property type="evidence" value="ECO:0007669"/>
    <property type="project" value="TreeGrafter"/>
</dbReference>
<keyword evidence="5" id="KW-0539">Nucleus</keyword>
<keyword evidence="3" id="KW-0227">DNA damage</keyword>
<dbReference type="InterPro" id="IPR018327">
    <property type="entry name" value="BHD_2"/>
</dbReference>
<dbReference type="InterPro" id="IPR018326">
    <property type="entry name" value="Rad4_beta-hairpin_dom1"/>
</dbReference>
<evidence type="ECO:0000256" key="1">
    <source>
        <dbReference type="ARBA" id="ARBA00004123"/>
    </source>
</evidence>
<evidence type="ECO:0008006" key="10">
    <source>
        <dbReference type="Google" id="ProtNLM"/>
    </source>
</evidence>
<keyword evidence="4" id="KW-0234">DNA repair</keyword>
<dbReference type="GO" id="GO:0071942">
    <property type="term" value="C:XPC complex"/>
    <property type="evidence" value="ECO:0007669"/>
    <property type="project" value="TreeGrafter"/>
</dbReference>
<dbReference type="GO" id="GO:0005737">
    <property type="term" value="C:cytoplasm"/>
    <property type="evidence" value="ECO:0007669"/>
    <property type="project" value="TreeGrafter"/>
</dbReference>
<dbReference type="InterPro" id="IPR004583">
    <property type="entry name" value="DNA_repair_Rad4"/>
</dbReference>
<evidence type="ECO:0000313" key="8">
    <source>
        <dbReference type="EMBL" id="GCF01385.1"/>
    </source>
</evidence>
<proteinExistence type="inferred from homology"/>
<dbReference type="Pfam" id="PF10403">
    <property type="entry name" value="BHD_1"/>
    <property type="match status" value="1"/>
</dbReference>
<evidence type="ECO:0000259" key="6">
    <source>
        <dbReference type="SMART" id="SM01030"/>
    </source>
</evidence>
<dbReference type="Pfam" id="PF10405">
    <property type="entry name" value="BHD_3"/>
    <property type="match status" value="1"/>
</dbReference>
<protein>
    <recommendedName>
        <fullName evidence="10">DNA repair protein rad34</fullName>
    </recommendedName>
</protein>
<evidence type="ECO:0000256" key="5">
    <source>
        <dbReference type="ARBA" id="ARBA00023242"/>
    </source>
</evidence>
<feature type="domain" description="Rad4 beta-hairpin" evidence="6">
    <location>
        <begin position="400"/>
        <end position="451"/>
    </location>
</feature>
<dbReference type="PANTHER" id="PTHR12135:SF2">
    <property type="entry name" value="DNA REPAIR PROTEIN RAD34"/>
    <property type="match status" value="1"/>
</dbReference>
<dbReference type="Pfam" id="PF03835">
    <property type="entry name" value="Rad4"/>
    <property type="match status" value="1"/>
</dbReference>
<dbReference type="InterPro" id="IPR018325">
    <property type="entry name" value="Rad4/PNGase_transGLS-fold"/>
</dbReference>
<dbReference type="GO" id="GO:0000111">
    <property type="term" value="C:nucleotide-excision repair factor 2 complex"/>
    <property type="evidence" value="ECO:0007669"/>
    <property type="project" value="TreeGrafter"/>
</dbReference>
<dbReference type="AlphaFoldDB" id="A0A4C2EB32"/>
<dbReference type="Proteomes" id="UP000301737">
    <property type="component" value="Unassembled WGS sequence"/>
</dbReference>
<reference evidence="8 9" key="1">
    <citation type="submission" date="2019-01" db="EMBL/GenBank/DDBJ databases">
        <title>Draft Genome Sequencing of Zygosaccharomyces mellis Ca-7.</title>
        <authorList>
            <person name="Shiwa Y."/>
            <person name="Kanesaki Y."/>
            <person name="Ishige T."/>
            <person name="Mura K."/>
            <person name="Hori T."/>
            <person name="Tamura T."/>
        </authorList>
    </citation>
    <scope>NUCLEOTIDE SEQUENCE [LARGE SCALE GENOMIC DNA]</scope>
    <source>
        <strain evidence="8 9">Ca-7</strain>
    </source>
</reference>
<dbReference type="Gene3D" id="3.30.70.2460">
    <property type="entry name" value="Rad4, beta-hairpin domain BHD3"/>
    <property type="match status" value="1"/>
</dbReference>
<evidence type="ECO:0000259" key="7">
    <source>
        <dbReference type="SMART" id="SM01031"/>
    </source>
</evidence>
<evidence type="ECO:0000313" key="9">
    <source>
        <dbReference type="Proteomes" id="UP000301737"/>
    </source>
</evidence>
<dbReference type="OrthoDB" id="300780at2759"/>
<dbReference type="GO" id="GO:0003684">
    <property type="term" value="F:damaged DNA binding"/>
    <property type="evidence" value="ECO:0007669"/>
    <property type="project" value="InterPro"/>
</dbReference>
<gene>
    <name evidence="8" type="ORF">ZYGM_001809</name>
</gene>
<dbReference type="GO" id="GO:0006298">
    <property type="term" value="P:mismatch repair"/>
    <property type="evidence" value="ECO:0007669"/>
    <property type="project" value="TreeGrafter"/>
</dbReference>
<dbReference type="EMBL" id="BIMX01000031">
    <property type="protein sequence ID" value="GCF01385.1"/>
    <property type="molecule type" value="Genomic_DNA"/>
</dbReference>
<evidence type="ECO:0000256" key="2">
    <source>
        <dbReference type="ARBA" id="ARBA00009525"/>
    </source>
</evidence>
<organism evidence="8 9">
    <name type="scientific">Zygosaccharomyces mellis</name>
    <dbReference type="NCBI Taxonomy" id="42258"/>
    <lineage>
        <taxon>Eukaryota</taxon>
        <taxon>Fungi</taxon>
        <taxon>Dikarya</taxon>
        <taxon>Ascomycota</taxon>
        <taxon>Saccharomycotina</taxon>
        <taxon>Saccharomycetes</taxon>
        <taxon>Saccharomycetales</taxon>
        <taxon>Saccharomycetaceae</taxon>
        <taxon>Zygosaccharomyces</taxon>
    </lineage>
</organism>
<comment type="caution">
    <text evidence="8">The sequence shown here is derived from an EMBL/GenBank/DDBJ whole genome shotgun (WGS) entry which is preliminary data.</text>
</comment>
<dbReference type="PANTHER" id="PTHR12135">
    <property type="entry name" value="DNA REPAIR PROTEIN XP-C / RAD4"/>
    <property type="match status" value="1"/>
</dbReference>
<keyword evidence="9" id="KW-1185">Reference proteome</keyword>
<evidence type="ECO:0000256" key="3">
    <source>
        <dbReference type="ARBA" id="ARBA00022763"/>
    </source>
</evidence>
<dbReference type="InterPro" id="IPR018328">
    <property type="entry name" value="Rad4_beta-hairpin_dom3"/>
</dbReference>
<dbReference type="SMART" id="SM01030">
    <property type="entry name" value="BHD_1"/>
    <property type="match status" value="1"/>
</dbReference>
<comment type="subcellular location">
    <subcellularLocation>
        <location evidence="1">Nucleus</location>
    </subcellularLocation>
</comment>
<accession>A0A4C2EB32</accession>
<dbReference type="InterPro" id="IPR036985">
    <property type="entry name" value="Transglutaminase-like_sf"/>
</dbReference>
<feature type="domain" description="Rad4 beta-hairpin" evidence="7">
    <location>
        <begin position="453"/>
        <end position="516"/>
    </location>
</feature>
<sequence length="648" mass="77673">MVKRSSSLTSQELKRQKNVDDLFYQDDEDLEDDDEALVDEDEWEDVPLDGVHVSVPKVEKQDTVEIKRKHSPRYQRLKYGLHIAAIPFMLKLLKERSMWIHDERLNRRLRRSVPKAIVQKYEKWAKEKDFEKLGTLFLGLVFWFRSHYQINSNGFRQNFNRLQYLIKYCNDDKKTQLYTDVLNRQDWFYGQRPISEGGIDNVRLMAKNKKSNRDILVLFFCIIIKNLLPGDTRINICFALPLHDYEVSCNNVKWQMKNGVGRVPDKFDTDLLLPYFWLEVKFPERKHELYVIDPVVHPNQKEIVTRHREDEPVTHFQPYMDVKLNFKQRFHYVVSIECNSGIMQDVSPRYLPNLLYRYFKPQSSTLVSKSLHRKSYDLFIRFLRRYPLRNSKLMENIATKHWFIPKTLLELRRSQCFIIPSLLKKNETLTFECQSVATFKREPVFLRCDVISLKSRQHWAQLGRSVNLGAKPLKYKKYISLRKRRQRSLDPYEVRELFSIEQTKQTPRLPSTYRDQHGQEHPITNVDFYRNDFNHVEIYCPTTIPKGFYLLPIKIKDCIRHLNRRCRQSGQSKVKYVEVVSGFDFRQKPGYAMPKIQQLMVSSDDYDRVTHFLQIWDQLAALNYWRKFLTNLQINRRLEDSYGRLPEL</sequence>
<name>A0A4C2EB32_9SACH</name>
<evidence type="ECO:0000256" key="4">
    <source>
        <dbReference type="ARBA" id="ARBA00023204"/>
    </source>
</evidence>
<dbReference type="SMART" id="SM01031">
    <property type="entry name" value="BHD_2"/>
    <property type="match status" value="1"/>
</dbReference>
<dbReference type="GO" id="GO:0006289">
    <property type="term" value="P:nucleotide-excision repair"/>
    <property type="evidence" value="ECO:0007669"/>
    <property type="project" value="InterPro"/>
</dbReference>